<dbReference type="AlphaFoldDB" id="A0A6A6BBF7"/>
<gene>
    <name evidence="2" type="ORF">K452DRAFT_298254</name>
</gene>
<organism evidence="2 3">
    <name type="scientific">Aplosporella prunicola CBS 121167</name>
    <dbReference type="NCBI Taxonomy" id="1176127"/>
    <lineage>
        <taxon>Eukaryota</taxon>
        <taxon>Fungi</taxon>
        <taxon>Dikarya</taxon>
        <taxon>Ascomycota</taxon>
        <taxon>Pezizomycotina</taxon>
        <taxon>Dothideomycetes</taxon>
        <taxon>Dothideomycetes incertae sedis</taxon>
        <taxon>Botryosphaeriales</taxon>
        <taxon>Aplosporellaceae</taxon>
        <taxon>Aplosporella</taxon>
    </lineage>
</organism>
<name>A0A6A6BBF7_9PEZI</name>
<keyword evidence="1" id="KW-0732">Signal</keyword>
<dbReference type="EMBL" id="ML995486">
    <property type="protein sequence ID" value="KAF2141539.1"/>
    <property type="molecule type" value="Genomic_DNA"/>
</dbReference>
<dbReference type="OrthoDB" id="3944675at2759"/>
<evidence type="ECO:0000313" key="3">
    <source>
        <dbReference type="Proteomes" id="UP000799438"/>
    </source>
</evidence>
<evidence type="ECO:0000313" key="2">
    <source>
        <dbReference type="EMBL" id="KAF2141539.1"/>
    </source>
</evidence>
<evidence type="ECO:0000256" key="1">
    <source>
        <dbReference type="SAM" id="SignalP"/>
    </source>
</evidence>
<feature type="signal peptide" evidence="1">
    <location>
        <begin position="1"/>
        <end position="20"/>
    </location>
</feature>
<sequence>MRAATLLLTAATALASTVVAKNGSPFNYEKARWENSRHCLVYDPPNHDASIHDCLGVCGDAYKKKAEAGDMASIGCVGVDVHYEVEPGTKLKVAQGNCSCNNAFLNEIAETVIEALPAIAEIGCELTMSALSVVLEVGEAIVPEVGETLDAGMIAGVEAAKVIEKAYGTGKKAVEQYQSWLNPCGDTSAVPDDVQKIFDVMNSFDCNMIPGKCKNNVKKGKRSEVGFGA</sequence>
<protein>
    <submittedName>
        <fullName evidence="2">Uncharacterized protein</fullName>
    </submittedName>
</protein>
<dbReference type="RefSeq" id="XP_033397252.1">
    <property type="nucleotide sequence ID" value="XM_033542104.1"/>
</dbReference>
<accession>A0A6A6BBF7</accession>
<reference evidence="2" key="1">
    <citation type="journal article" date="2020" name="Stud. Mycol.">
        <title>101 Dothideomycetes genomes: a test case for predicting lifestyles and emergence of pathogens.</title>
        <authorList>
            <person name="Haridas S."/>
            <person name="Albert R."/>
            <person name="Binder M."/>
            <person name="Bloem J."/>
            <person name="Labutti K."/>
            <person name="Salamov A."/>
            <person name="Andreopoulos B."/>
            <person name="Baker S."/>
            <person name="Barry K."/>
            <person name="Bills G."/>
            <person name="Bluhm B."/>
            <person name="Cannon C."/>
            <person name="Castanera R."/>
            <person name="Culley D."/>
            <person name="Daum C."/>
            <person name="Ezra D."/>
            <person name="Gonzalez J."/>
            <person name="Henrissat B."/>
            <person name="Kuo A."/>
            <person name="Liang C."/>
            <person name="Lipzen A."/>
            <person name="Lutzoni F."/>
            <person name="Magnuson J."/>
            <person name="Mondo S."/>
            <person name="Nolan M."/>
            <person name="Ohm R."/>
            <person name="Pangilinan J."/>
            <person name="Park H.-J."/>
            <person name="Ramirez L."/>
            <person name="Alfaro M."/>
            <person name="Sun H."/>
            <person name="Tritt A."/>
            <person name="Yoshinaga Y."/>
            <person name="Zwiers L.-H."/>
            <person name="Turgeon B."/>
            <person name="Goodwin S."/>
            <person name="Spatafora J."/>
            <person name="Crous P."/>
            <person name="Grigoriev I."/>
        </authorList>
    </citation>
    <scope>NUCLEOTIDE SEQUENCE</scope>
    <source>
        <strain evidence="2">CBS 121167</strain>
    </source>
</reference>
<proteinExistence type="predicted"/>
<dbReference type="GeneID" id="54299601"/>
<keyword evidence="3" id="KW-1185">Reference proteome</keyword>
<feature type="chain" id="PRO_5025549486" evidence="1">
    <location>
        <begin position="21"/>
        <end position="229"/>
    </location>
</feature>
<dbReference type="Proteomes" id="UP000799438">
    <property type="component" value="Unassembled WGS sequence"/>
</dbReference>